<dbReference type="PROSITE" id="PS00649">
    <property type="entry name" value="G_PROTEIN_RECEP_F2_1"/>
    <property type="match status" value="1"/>
</dbReference>
<proteinExistence type="predicted"/>
<dbReference type="Gene3D" id="4.10.1240.10">
    <property type="entry name" value="GPCR, family 2, extracellular hormone receptor domain"/>
    <property type="match status" value="1"/>
</dbReference>
<dbReference type="EMBL" id="KB112367">
    <property type="protein sequence ID" value="ELK25115.1"/>
    <property type="molecule type" value="Genomic_DNA"/>
</dbReference>
<gene>
    <name evidence="5" type="ORF">MDA_GLEAN10023284</name>
</gene>
<accession>L5LGI1</accession>
<dbReference type="InterPro" id="IPR050332">
    <property type="entry name" value="GPCR_2"/>
</dbReference>
<dbReference type="InterPro" id="IPR001771">
    <property type="entry name" value="GPCR_2_VIP_rcpt_1"/>
</dbReference>
<dbReference type="PANTHER" id="PTHR45620:SF24">
    <property type="entry name" value="VASOACTIVE INTESTINAL POLYPEPTIDE RECEPTOR 1"/>
    <property type="match status" value="1"/>
</dbReference>
<evidence type="ECO:0000313" key="6">
    <source>
        <dbReference type="Proteomes" id="UP000010556"/>
    </source>
</evidence>
<evidence type="ECO:0000256" key="2">
    <source>
        <dbReference type="ARBA" id="ARBA00023157"/>
    </source>
</evidence>
<protein>
    <submittedName>
        <fullName evidence="5">Vasoactive intestinal polypeptide receptor 1</fullName>
    </submittedName>
</protein>
<dbReference type="GO" id="GO:0007188">
    <property type="term" value="P:adenylate cyclase-modulating G protein-coupled receptor signaling pathway"/>
    <property type="evidence" value="ECO:0007669"/>
    <property type="project" value="TreeGrafter"/>
</dbReference>
<dbReference type="PANTHER" id="PTHR45620">
    <property type="entry name" value="PDF RECEPTOR-LIKE PROTEIN-RELATED"/>
    <property type="match status" value="1"/>
</dbReference>
<evidence type="ECO:0000259" key="4">
    <source>
        <dbReference type="PROSITE" id="PS50227"/>
    </source>
</evidence>
<evidence type="ECO:0000256" key="1">
    <source>
        <dbReference type="ARBA" id="ARBA00022729"/>
    </source>
</evidence>
<feature type="domain" description="G-protein coupled receptors family 2 profile 1" evidence="4">
    <location>
        <begin position="49"/>
        <end position="126"/>
    </location>
</feature>
<keyword evidence="6" id="KW-1185">Reference proteome</keyword>
<dbReference type="GO" id="GO:0017046">
    <property type="term" value="F:peptide hormone binding"/>
    <property type="evidence" value="ECO:0007669"/>
    <property type="project" value="TreeGrafter"/>
</dbReference>
<dbReference type="SMART" id="SM00008">
    <property type="entry name" value="HormR"/>
    <property type="match status" value="1"/>
</dbReference>
<dbReference type="PRINTS" id="PR01154">
    <property type="entry name" value="VIP1RECEPTOR"/>
</dbReference>
<dbReference type="GO" id="GO:0005886">
    <property type="term" value="C:plasma membrane"/>
    <property type="evidence" value="ECO:0007669"/>
    <property type="project" value="TreeGrafter"/>
</dbReference>
<evidence type="ECO:0000313" key="5">
    <source>
        <dbReference type="EMBL" id="ELK25115.1"/>
    </source>
</evidence>
<keyword evidence="5" id="KW-0675">Receptor</keyword>
<dbReference type="GO" id="GO:0008528">
    <property type="term" value="F:G protein-coupled peptide receptor activity"/>
    <property type="evidence" value="ECO:0007669"/>
    <property type="project" value="TreeGrafter"/>
</dbReference>
<keyword evidence="2" id="KW-1015">Disulfide bond</keyword>
<feature type="compositionally biased region" description="Low complexity" evidence="3">
    <location>
        <begin position="8"/>
        <end position="22"/>
    </location>
</feature>
<organism evidence="5 6">
    <name type="scientific">Myotis davidii</name>
    <name type="common">David's myotis</name>
    <dbReference type="NCBI Taxonomy" id="225400"/>
    <lineage>
        <taxon>Eukaryota</taxon>
        <taxon>Metazoa</taxon>
        <taxon>Chordata</taxon>
        <taxon>Craniata</taxon>
        <taxon>Vertebrata</taxon>
        <taxon>Euteleostomi</taxon>
        <taxon>Mammalia</taxon>
        <taxon>Eutheria</taxon>
        <taxon>Laurasiatheria</taxon>
        <taxon>Chiroptera</taxon>
        <taxon>Yangochiroptera</taxon>
        <taxon>Vespertilionidae</taxon>
        <taxon>Myotis</taxon>
    </lineage>
</organism>
<feature type="region of interest" description="Disordered" evidence="3">
    <location>
        <begin position="1"/>
        <end position="23"/>
    </location>
</feature>
<dbReference type="InterPro" id="IPR001879">
    <property type="entry name" value="GPCR_2_extracellular_dom"/>
</dbReference>
<name>L5LGI1_MYODS</name>
<dbReference type="SUPFAM" id="SSF111418">
    <property type="entry name" value="Hormone receptor domain"/>
    <property type="match status" value="1"/>
</dbReference>
<dbReference type="InterPro" id="IPR036445">
    <property type="entry name" value="GPCR_2_extracell_dom_sf"/>
</dbReference>
<dbReference type="FunFam" id="4.10.1240.10:FF:000016">
    <property type="entry name" value="Vasoactive intestinal peptide receptor 1"/>
    <property type="match status" value="1"/>
</dbReference>
<dbReference type="InterPro" id="IPR001571">
    <property type="entry name" value="GPCR_2_VIP_rcpt"/>
</dbReference>
<dbReference type="InterPro" id="IPR017983">
    <property type="entry name" value="GPCR_2_secretin-like_CS"/>
</dbReference>
<dbReference type="PRINTS" id="PR00491">
    <property type="entry name" value="VASOACTVEIPR"/>
</dbReference>
<sequence length="188" mass="20554">MQPGSWIPPRSGSRNRRPGSSPCNESGWDWANVRDMCDYLQMIKAEHRQCLEEAELENETAGCSTMWDNITCWPATPRGQVVVMACPLIYSLFYPLQGHNVSRRCTDEGWTELEPSPYPIACVTVPHPRSFHSLPPRGGGCGLCGSQTSWALPSPGAPSLARPAFPGACPLASPDEGAFMRMTQSSKS</sequence>
<keyword evidence="1" id="KW-0732">Signal</keyword>
<dbReference type="Pfam" id="PF02793">
    <property type="entry name" value="HRM"/>
    <property type="match status" value="1"/>
</dbReference>
<evidence type="ECO:0000256" key="3">
    <source>
        <dbReference type="SAM" id="MobiDB-lite"/>
    </source>
</evidence>
<dbReference type="GO" id="GO:0004999">
    <property type="term" value="F:vasoactive intestinal polypeptide receptor activity"/>
    <property type="evidence" value="ECO:0007669"/>
    <property type="project" value="InterPro"/>
</dbReference>
<dbReference type="PROSITE" id="PS50227">
    <property type="entry name" value="G_PROTEIN_RECEP_F2_3"/>
    <property type="match status" value="1"/>
</dbReference>
<dbReference type="AlphaFoldDB" id="L5LGI1"/>
<dbReference type="Proteomes" id="UP000010556">
    <property type="component" value="Unassembled WGS sequence"/>
</dbReference>
<reference evidence="6" key="1">
    <citation type="journal article" date="2013" name="Science">
        <title>Comparative analysis of bat genomes provides insight into the evolution of flight and immunity.</title>
        <authorList>
            <person name="Zhang G."/>
            <person name="Cowled C."/>
            <person name="Shi Z."/>
            <person name="Huang Z."/>
            <person name="Bishop-Lilly K.A."/>
            <person name="Fang X."/>
            <person name="Wynne J.W."/>
            <person name="Xiong Z."/>
            <person name="Baker M.L."/>
            <person name="Zhao W."/>
            <person name="Tachedjian M."/>
            <person name="Zhu Y."/>
            <person name="Zhou P."/>
            <person name="Jiang X."/>
            <person name="Ng J."/>
            <person name="Yang L."/>
            <person name="Wu L."/>
            <person name="Xiao J."/>
            <person name="Feng Y."/>
            <person name="Chen Y."/>
            <person name="Sun X."/>
            <person name="Zhang Y."/>
            <person name="Marsh G.A."/>
            <person name="Crameri G."/>
            <person name="Broder C.C."/>
            <person name="Frey K.G."/>
            <person name="Wang L.F."/>
            <person name="Wang J."/>
        </authorList>
    </citation>
    <scope>NUCLEOTIDE SEQUENCE [LARGE SCALE GENOMIC DNA]</scope>
</reference>